<organism evidence="17 18">
    <name type="scientific">Perilla frutescens var. hirtella</name>
    <name type="common">Perilla citriodora</name>
    <name type="synonym">Perilla setoyensis</name>
    <dbReference type="NCBI Taxonomy" id="608512"/>
    <lineage>
        <taxon>Eukaryota</taxon>
        <taxon>Viridiplantae</taxon>
        <taxon>Streptophyta</taxon>
        <taxon>Embryophyta</taxon>
        <taxon>Tracheophyta</taxon>
        <taxon>Spermatophyta</taxon>
        <taxon>Magnoliopsida</taxon>
        <taxon>eudicotyledons</taxon>
        <taxon>Gunneridae</taxon>
        <taxon>Pentapetalae</taxon>
        <taxon>asterids</taxon>
        <taxon>lamiids</taxon>
        <taxon>Lamiales</taxon>
        <taxon>Lamiaceae</taxon>
        <taxon>Nepetoideae</taxon>
        <taxon>Elsholtzieae</taxon>
        <taxon>Perilla</taxon>
    </lineage>
</organism>
<dbReference type="GO" id="GO:0046739">
    <property type="term" value="P:transport of virus in multicellular host"/>
    <property type="evidence" value="ECO:0007669"/>
    <property type="project" value="TreeGrafter"/>
</dbReference>
<dbReference type="PROSITE" id="PS51473">
    <property type="entry name" value="GNK2"/>
    <property type="match status" value="2"/>
</dbReference>
<evidence type="ECO:0000256" key="4">
    <source>
        <dbReference type="ARBA" id="ARBA00022581"/>
    </source>
</evidence>
<evidence type="ECO:0000256" key="8">
    <source>
        <dbReference type="ARBA" id="ARBA00022949"/>
    </source>
</evidence>
<evidence type="ECO:0000256" key="12">
    <source>
        <dbReference type="ARBA" id="ARBA00024184"/>
    </source>
</evidence>
<feature type="domain" description="Gnk2-homologous" evidence="16">
    <location>
        <begin position="139"/>
        <end position="240"/>
    </location>
</feature>
<dbReference type="PANTHER" id="PTHR32080:SF36">
    <property type="entry name" value="PLASMODESMATA-LOCATED PROTEIN 1"/>
    <property type="match status" value="1"/>
</dbReference>
<evidence type="ECO:0000256" key="11">
    <source>
        <dbReference type="ARBA" id="ARBA00023157"/>
    </source>
</evidence>
<keyword evidence="4" id="KW-0945">Host-virus interaction</keyword>
<dbReference type="InterPro" id="IPR051378">
    <property type="entry name" value="Cell2Cell_Antifungal"/>
</dbReference>
<evidence type="ECO:0000256" key="10">
    <source>
        <dbReference type="ARBA" id="ARBA00023136"/>
    </source>
</evidence>
<name>A0AAD4IUG8_PERFH</name>
<keyword evidence="7" id="KW-0677">Repeat</keyword>
<dbReference type="Gene3D" id="3.30.430.20">
    <property type="entry name" value="Gnk2 domain, C-X8-C-X2-C motif"/>
    <property type="match status" value="2"/>
</dbReference>
<dbReference type="GO" id="GO:0009506">
    <property type="term" value="C:plasmodesma"/>
    <property type="evidence" value="ECO:0007669"/>
    <property type="project" value="UniProtKB-SubCell"/>
</dbReference>
<dbReference type="CDD" id="cd23509">
    <property type="entry name" value="Gnk2-like"/>
    <property type="match status" value="2"/>
</dbReference>
<comment type="subcellular location">
    <subcellularLocation>
        <location evidence="12">Cell junction</location>
        <location evidence="12">Plasmodesma</location>
    </subcellularLocation>
    <subcellularLocation>
        <location evidence="1">Cell membrane</location>
        <topology evidence="1">Single-pass type I membrane protein</topology>
    </subcellularLocation>
</comment>
<evidence type="ECO:0000256" key="6">
    <source>
        <dbReference type="ARBA" id="ARBA00022729"/>
    </source>
</evidence>
<keyword evidence="9 14" id="KW-1133">Transmembrane helix</keyword>
<evidence type="ECO:0000313" key="17">
    <source>
        <dbReference type="EMBL" id="KAH6821536.1"/>
    </source>
</evidence>
<keyword evidence="5 14" id="KW-0812">Transmembrane</keyword>
<dbReference type="GO" id="GO:0010497">
    <property type="term" value="P:plasmodesmata-mediated intercellular transport"/>
    <property type="evidence" value="ECO:0007669"/>
    <property type="project" value="TreeGrafter"/>
</dbReference>
<dbReference type="AlphaFoldDB" id="A0AAD4IUG8"/>
<dbReference type="FunFam" id="3.30.430.20:FF:000001">
    <property type="entry name" value="cysteine-rich repeat secretory protein 3"/>
    <property type="match status" value="1"/>
</dbReference>
<protein>
    <recommendedName>
        <fullName evidence="16">Gnk2-homologous domain-containing protein</fullName>
    </recommendedName>
</protein>
<keyword evidence="2" id="KW-0813">Transport</keyword>
<proteinExistence type="inferred from homology"/>
<comment type="similarity">
    <text evidence="13">Belongs to the cysteine-rich repeat secretory protein family. Plasmodesmata-located proteins (PDLD) subfamily.</text>
</comment>
<keyword evidence="3" id="KW-1003">Cell membrane</keyword>
<dbReference type="EMBL" id="SDAM02001965">
    <property type="protein sequence ID" value="KAH6821536.1"/>
    <property type="molecule type" value="Genomic_DNA"/>
</dbReference>
<evidence type="ECO:0000313" key="18">
    <source>
        <dbReference type="Proteomes" id="UP001190926"/>
    </source>
</evidence>
<feature type="transmembrane region" description="Helical" evidence="14">
    <location>
        <begin position="263"/>
        <end position="282"/>
    </location>
</feature>
<evidence type="ECO:0000256" key="15">
    <source>
        <dbReference type="SAM" id="SignalP"/>
    </source>
</evidence>
<evidence type="ECO:0000256" key="5">
    <source>
        <dbReference type="ARBA" id="ARBA00022692"/>
    </source>
</evidence>
<evidence type="ECO:0000256" key="13">
    <source>
        <dbReference type="ARBA" id="ARBA00038393"/>
    </source>
</evidence>
<reference evidence="17 18" key="1">
    <citation type="journal article" date="2021" name="Nat. Commun.">
        <title>Incipient diploidization of the medicinal plant Perilla within 10,000 years.</title>
        <authorList>
            <person name="Zhang Y."/>
            <person name="Shen Q."/>
            <person name="Leng L."/>
            <person name="Zhang D."/>
            <person name="Chen S."/>
            <person name="Shi Y."/>
            <person name="Ning Z."/>
            <person name="Chen S."/>
        </authorList>
    </citation>
    <scope>NUCLEOTIDE SEQUENCE [LARGE SCALE GENOMIC DNA]</scope>
    <source>
        <strain evidence="18">cv. PC099</strain>
    </source>
</reference>
<keyword evidence="11" id="KW-1015">Disulfide bond</keyword>
<evidence type="ECO:0000256" key="14">
    <source>
        <dbReference type="SAM" id="Phobius"/>
    </source>
</evidence>
<sequence>MGPSQSSLITLSLITLTFSLSSILASSSDYTSLVFKGCANQKFPDSTPLYKQSLKSLADALTAQSSAAKFYKTSSGDGASAMSGLYQCRADLSNDDCRGCVKKAASMAESLCGEAVAARAQLNGCYLRYEITGFRQASQTEFVYKVCGSTRASGSGFGDKLDMALGEIAKGVASGNGGGFYASGFQSVYVLGQCQGDLAGGDCVNCVKTAAEKAKSECGGSISAQIYLQECYISYTYYPNGVPNNNHQSIPSSGRGKNTQKTVAIVMGGLVGMGLVAACLLFTKSAFKKKAYTYKYGG</sequence>
<evidence type="ECO:0000256" key="3">
    <source>
        <dbReference type="ARBA" id="ARBA00022475"/>
    </source>
</evidence>
<gene>
    <name evidence="17" type="ORF">C2S53_015270</name>
</gene>
<keyword evidence="8" id="KW-0965">Cell junction</keyword>
<evidence type="ECO:0000256" key="7">
    <source>
        <dbReference type="ARBA" id="ARBA00022737"/>
    </source>
</evidence>
<dbReference type="GO" id="GO:0005886">
    <property type="term" value="C:plasma membrane"/>
    <property type="evidence" value="ECO:0007669"/>
    <property type="project" value="UniProtKB-SubCell"/>
</dbReference>
<feature type="chain" id="PRO_5042173056" description="Gnk2-homologous domain-containing protein" evidence="15">
    <location>
        <begin position="26"/>
        <end position="298"/>
    </location>
</feature>
<keyword evidence="6 15" id="KW-0732">Signal</keyword>
<evidence type="ECO:0000256" key="9">
    <source>
        <dbReference type="ARBA" id="ARBA00022989"/>
    </source>
</evidence>
<dbReference type="PANTHER" id="PTHR32080">
    <property type="entry name" value="ANTIFUNGAL PROTEIN GINKBILOBIN-2-LIKE"/>
    <property type="match status" value="1"/>
</dbReference>
<evidence type="ECO:0000256" key="2">
    <source>
        <dbReference type="ARBA" id="ARBA00022448"/>
    </source>
</evidence>
<evidence type="ECO:0000256" key="1">
    <source>
        <dbReference type="ARBA" id="ARBA00004251"/>
    </source>
</evidence>
<keyword evidence="18" id="KW-1185">Reference proteome</keyword>
<accession>A0AAD4IUG8</accession>
<evidence type="ECO:0000259" key="16">
    <source>
        <dbReference type="PROSITE" id="PS51473"/>
    </source>
</evidence>
<dbReference type="InterPro" id="IPR038408">
    <property type="entry name" value="GNK2_sf"/>
</dbReference>
<dbReference type="InterPro" id="IPR002902">
    <property type="entry name" value="GNK2"/>
</dbReference>
<dbReference type="Pfam" id="PF01657">
    <property type="entry name" value="Stress-antifung"/>
    <property type="match status" value="2"/>
</dbReference>
<feature type="signal peptide" evidence="15">
    <location>
        <begin position="1"/>
        <end position="25"/>
    </location>
</feature>
<dbReference type="Proteomes" id="UP001190926">
    <property type="component" value="Unassembled WGS sequence"/>
</dbReference>
<keyword evidence="10 14" id="KW-0472">Membrane</keyword>
<feature type="domain" description="Gnk2-homologous" evidence="16">
    <location>
        <begin position="31"/>
        <end position="134"/>
    </location>
</feature>
<comment type="caution">
    <text evidence="17">The sequence shown here is derived from an EMBL/GenBank/DDBJ whole genome shotgun (WGS) entry which is preliminary data.</text>
</comment>